<dbReference type="PROSITE" id="PS00894">
    <property type="entry name" value="HTH_DEOR_1"/>
    <property type="match status" value="1"/>
</dbReference>
<keyword evidence="8" id="KW-1185">Reference proteome</keyword>
<evidence type="ECO:0000313" key="7">
    <source>
        <dbReference type="EMBL" id="ACM31858.1"/>
    </source>
</evidence>
<dbReference type="InterPro" id="IPR014036">
    <property type="entry name" value="DeoR-like_C"/>
</dbReference>
<dbReference type="InterPro" id="IPR036388">
    <property type="entry name" value="WH-like_DNA-bd_sf"/>
</dbReference>
<evidence type="ECO:0000256" key="1">
    <source>
        <dbReference type="ARBA" id="ARBA00022491"/>
    </source>
</evidence>
<dbReference type="SMART" id="SM00420">
    <property type="entry name" value="HTH_DEOR"/>
    <property type="match status" value="1"/>
</dbReference>
<dbReference type="KEGG" id="dia:Dtpsy_0374"/>
<gene>
    <name evidence="7" type="ordered locus">Dtpsy_0374</name>
</gene>
<feature type="domain" description="HTH cro/C1-type" evidence="5">
    <location>
        <begin position="18"/>
        <end position="45"/>
    </location>
</feature>
<dbReference type="SMART" id="SM00419">
    <property type="entry name" value="HTH_CRP"/>
    <property type="match status" value="1"/>
</dbReference>
<dbReference type="PANTHER" id="PTHR30363">
    <property type="entry name" value="HTH-TYPE TRANSCRIPTIONAL REGULATOR SRLR-RELATED"/>
    <property type="match status" value="1"/>
</dbReference>
<dbReference type="SUPFAM" id="SSF100950">
    <property type="entry name" value="NagB/RpiA/CoA transferase-like"/>
    <property type="match status" value="1"/>
</dbReference>
<dbReference type="InterPro" id="IPR001034">
    <property type="entry name" value="DeoR_HTH"/>
</dbReference>
<dbReference type="PANTHER" id="PTHR30363:SF4">
    <property type="entry name" value="GLYCEROL-3-PHOSPHATE REGULON REPRESSOR"/>
    <property type="match status" value="1"/>
</dbReference>
<keyword evidence="1" id="KW-0678">Repressor</keyword>
<proteinExistence type="predicted"/>
<evidence type="ECO:0000313" key="8">
    <source>
        <dbReference type="Proteomes" id="UP000000450"/>
    </source>
</evidence>
<evidence type="ECO:0000256" key="2">
    <source>
        <dbReference type="ARBA" id="ARBA00023015"/>
    </source>
</evidence>
<dbReference type="InterPro" id="IPR011991">
    <property type="entry name" value="ArsR-like_HTH"/>
</dbReference>
<dbReference type="EMBL" id="CP001392">
    <property type="protein sequence ID" value="ACM31858.1"/>
    <property type="molecule type" value="Genomic_DNA"/>
</dbReference>
<dbReference type="Proteomes" id="UP000000450">
    <property type="component" value="Chromosome"/>
</dbReference>
<dbReference type="SUPFAM" id="SSF46785">
    <property type="entry name" value="Winged helix' DNA-binding domain"/>
    <property type="match status" value="1"/>
</dbReference>
<reference evidence="7 8" key="1">
    <citation type="journal article" date="2010" name="J. Bacteriol.">
        <title>Completed genome sequence of the anaerobic iron-oxidizing bacterium Acidovorax ebreus strain TPSY.</title>
        <authorList>
            <person name="Byrne-Bailey K.G."/>
            <person name="Weber K.A."/>
            <person name="Chair A.H."/>
            <person name="Bose S."/>
            <person name="Knox T."/>
            <person name="Spanbauer T.L."/>
            <person name="Chertkov O."/>
            <person name="Coates J.D."/>
        </authorList>
    </citation>
    <scope>NUCLEOTIDE SEQUENCE [LARGE SCALE GENOMIC DNA]</scope>
    <source>
        <strain evidence="7 8">TPSY</strain>
    </source>
</reference>
<keyword evidence="2" id="KW-0805">Transcription regulation</keyword>
<evidence type="ECO:0000259" key="5">
    <source>
        <dbReference type="PROSITE" id="PS50943"/>
    </source>
</evidence>
<dbReference type="SMART" id="SM01134">
    <property type="entry name" value="DeoRC"/>
    <property type="match status" value="1"/>
</dbReference>
<sequence>MPAPAPPVNTNPRQLQLLDEVRLRKSLSVEQLADILGVTLQTVRRDVQRLAELGLVSRFHGGVRMPSSTVENLAYTQREALNSTGKARIARAVAAQVPDNCSLILNIGTTTEAIAKALLHHKGLRVLTNNLNVAAILCANPDCEVIVAGGVVRKRDRAIVGEAAVDFIRQFRVDIALIGISGIEPDGSLRDYDMREVKVAQTIIEHAREVWLAADHTKFNRPAMVQLAQLAQIDRLFTDAPPPEPFPALLHEAGVQCTVAAA</sequence>
<dbReference type="InterPro" id="IPR036390">
    <property type="entry name" value="WH_DNA-bd_sf"/>
</dbReference>
<organism evidence="7 8">
    <name type="scientific">Acidovorax ebreus (strain TPSY)</name>
    <name type="common">Diaphorobacter sp. (strain TPSY)</name>
    <dbReference type="NCBI Taxonomy" id="535289"/>
    <lineage>
        <taxon>Bacteria</taxon>
        <taxon>Pseudomonadati</taxon>
        <taxon>Pseudomonadota</taxon>
        <taxon>Betaproteobacteria</taxon>
        <taxon>Burkholderiales</taxon>
        <taxon>Comamonadaceae</taxon>
        <taxon>Diaphorobacter</taxon>
    </lineage>
</organism>
<accession>A0A9J9U9U1</accession>
<dbReference type="InterPro" id="IPR018356">
    <property type="entry name" value="Tscrpt_reg_HTH_DeoR_CS"/>
</dbReference>
<dbReference type="Gene3D" id="3.30.750.70">
    <property type="entry name" value="4-hydroxybutyrate coenzyme like domains"/>
    <property type="match status" value="1"/>
</dbReference>
<dbReference type="InterPro" id="IPR037171">
    <property type="entry name" value="NagB/RpiA_transferase-like"/>
</dbReference>
<dbReference type="PROSITE" id="PS50943">
    <property type="entry name" value="HTH_CROC1"/>
    <property type="match status" value="1"/>
</dbReference>
<evidence type="ECO:0000259" key="6">
    <source>
        <dbReference type="PROSITE" id="PS51000"/>
    </source>
</evidence>
<evidence type="ECO:0000256" key="3">
    <source>
        <dbReference type="ARBA" id="ARBA00023125"/>
    </source>
</evidence>
<evidence type="ECO:0000256" key="4">
    <source>
        <dbReference type="ARBA" id="ARBA00023163"/>
    </source>
</evidence>
<dbReference type="CDD" id="cd00090">
    <property type="entry name" value="HTH_ARSR"/>
    <property type="match status" value="1"/>
</dbReference>
<dbReference type="Pfam" id="PF00455">
    <property type="entry name" value="DeoRC"/>
    <property type="match status" value="1"/>
</dbReference>
<dbReference type="PRINTS" id="PR00037">
    <property type="entry name" value="HTHLACR"/>
</dbReference>
<dbReference type="InterPro" id="IPR012318">
    <property type="entry name" value="HTH_CRP"/>
</dbReference>
<dbReference type="GO" id="GO:0003700">
    <property type="term" value="F:DNA-binding transcription factor activity"/>
    <property type="evidence" value="ECO:0007669"/>
    <property type="project" value="InterPro"/>
</dbReference>
<dbReference type="InterPro" id="IPR001387">
    <property type="entry name" value="Cro/C1-type_HTH"/>
</dbReference>
<dbReference type="InterPro" id="IPR050313">
    <property type="entry name" value="Carb_Metab_HTH_regulators"/>
</dbReference>
<dbReference type="PROSITE" id="PS51000">
    <property type="entry name" value="HTH_DEOR_2"/>
    <property type="match status" value="1"/>
</dbReference>
<dbReference type="Pfam" id="PF08220">
    <property type="entry name" value="HTH_DeoR"/>
    <property type="match status" value="1"/>
</dbReference>
<dbReference type="AlphaFoldDB" id="A0A9J9U9U1"/>
<dbReference type="GO" id="GO:0003677">
    <property type="term" value="F:DNA binding"/>
    <property type="evidence" value="ECO:0007669"/>
    <property type="project" value="UniProtKB-KW"/>
</dbReference>
<dbReference type="Gene3D" id="1.10.10.10">
    <property type="entry name" value="Winged helix-like DNA-binding domain superfamily/Winged helix DNA-binding domain"/>
    <property type="match status" value="1"/>
</dbReference>
<feature type="domain" description="HTH deoR-type" evidence="6">
    <location>
        <begin position="10"/>
        <end position="65"/>
    </location>
</feature>
<keyword evidence="4" id="KW-0804">Transcription</keyword>
<keyword evidence="3" id="KW-0238">DNA-binding</keyword>
<protein>
    <submittedName>
        <fullName evidence="7">Transcriptional regulator, DeoR family</fullName>
    </submittedName>
</protein>
<name>A0A9J9U9U1_ACIET</name>